<reference evidence="2" key="1">
    <citation type="submission" date="2022-02" db="EMBL/GenBank/DDBJ databases">
        <authorList>
            <person name="Henning P.M."/>
            <person name="McCubbin A.G."/>
            <person name="Shore J.S."/>
        </authorList>
    </citation>
    <scope>NUCLEOTIDE SEQUENCE</scope>
    <source>
        <strain evidence="2">F60SS</strain>
        <tissue evidence="2">Leaves</tissue>
    </source>
</reference>
<evidence type="ECO:0000256" key="1">
    <source>
        <dbReference type="SAM" id="MobiDB-lite"/>
    </source>
</evidence>
<reference evidence="2" key="2">
    <citation type="journal article" date="2023" name="Plants (Basel)">
        <title>Annotation of the Turnera subulata (Passifloraceae) Draft Genome Reveals the S-Locus Evolved after the Divergence of Turneroideae from Passifloroideae in a Stepwise Manner.</title>
        <authorList>
            <person name="Henning P.M."/>
            <person name="Roalson E.H."/>
            <person name="Mir W."/>
            <person name="McCubbin A.G."/>
            <person name="Shore J.S."/>
        </authorList>
    </citation>
    <scope>NUCLEOTIDE SEQUENCE</scope>
    <source>
        <strain evidence="2">F60SS</strain>
    </source>
</reference>
<sequence>SEEGQKPADGCLEQRRRKRNREAKGQNNKQTKPVIVKIREGAAETCKQKIKTINKPRSWKRLVAQ</sequence>
<protein>
    <submittedName>
        <fullName evidence="2">Uncharacterized protein</fullName>
    </submittedName>
</protein>
<gene>
    <name evidence="2" type="ORF">Tsubulata_016931</name>
</gene>
<feature type="region of interest" description="Disordered" evidence="1">
    <location>
        <begin position="1"/>
        <end position="32"/>
    </location>
</feature>
<evidence type="ECO:0000313" key="3">
    <source>
        <dbReference type="Proteomes" id="UP001141552"/>
    </source>
</evidence>
<keyword evidence="3" id="KW-1185">Reference proteome</keyword>
<dbReference type="EMBL" id="JAKUCV010005535">
    <property type="protein sequence ID" value="KAJ4830795.1"/>
    <property type="molecule type" value="Genomic_DNA"/>
</dbReference>
<evidence type="ECO:0000313" key="2">
    <source>
        <dbReference type="EMBL" id="KAJ4830795.1"/>
    </source>
</evidence>
<organism evidence="2 3">
    <name type="scientific">Turnera subulata</name>
    <dbReference type="NCBI Taxonomy" id="218843"/>
    <lineage>
        <taxon>Eukaryota</taxon>
        <taxon>Viridiplantae</taxon>
        <taxon>Streptophyta</taxon>
        <taxon>Embryophyta</taxon>
        <taxon>Tracheophyta</taxon>
        <taxon>Spermatophyta</taxon>
        <taxon>Magnoliopsida</taxon>
        <taxon>eudicotyledons</taxon>
        <taxon>Gunneridae</taxon>
        <taxon>Pentapetalae</taxon>
        <taxon>rosids</taxon>
        <taxon>fabids</taxon>
        <taxon>Malpighiales</taxon>
        <taxon>Passifloraceae</taxon>
        <taxon>Turnera</taxon>
    </lineage>
</organism>
<accession>A0A9Q0FHI2</accession>
<dbReference type="AlphaFoldDB" id="A0A9Q0FHI2"/>
<proteinExistence type="predicted"/>
<dbReference type="Proteomes" id="UP001141552">
    <property type="component" value="Unassembled WGS sequence"/>
</dbReference>
<feature type="non-terminal residue" evidence="2">
    <location>
        <position position="1"/>
    </location>
</feature>
<comment type="caution">
    <text evidence="2">The sequence shown here is derived from an EMBL/GenBank/DDBJ whole genome shotgun (WGS) entry which is preliminary data.</text>
</comment>
<name>A0A9Q0FHI2_9ROSI</name>